<reference evidence="7" key="1">
    <citation type="submission" date="2018-05" db="EMBL/GenBank/DDBJ databases">
        <authorList>
            <person name="Lanie J.A."/>
            <person name="Ng W.-L."/>
            <person name="Kazmierczak K.M."/>
            <person name="Andrzejewski T.M."/>
            <person name="Davidsen T.M."/>
            <person name="Wayne K.J."/>
            <person name="Tettelin H."/>
            <person name="Glass J.I."/>
            <person name="Rusch D."/>
            <person name="Podicherti R."/>
            <person name="Tsui H.-C.T."/>
            <person name="Winkler M.E."/>
        </authorList>
    </citation>
    <scope>NUCLEOTIDE SEQUENCE</scope>
</reference>
<evidence type="ECO:0008006" key="8">
    <source>
        <dbReference type="Google" id="ProtNLM"/>
    </source>
</evidence>
<sequence length="525" mass="57805">MDTFAKDNLPPAEQFPEFSNLAELDYPDKMNCAKYFLDDVVAEGFGERPVIITPREEYTYARLQKDANQLAHVLVDDCGLIPGNRVLLRAPNSYMMAACWFGVMKAGGIAVSTMPLFRAKELGVMIEKAQIKIALCDARLKDELISAQADSNLDQILLFGGSELEEKMSIKPETFENCPTSSDDTCLIAFTSGTTGNPKGTMHYHRDMLTICRAYSEPVLAPTPEDRFIGSPPLAFTFGLGGQLLFPMFARASTILLEQATPDLLLPAIKKHQASIVFTSPTAYRFLLSELKDGDLSSVRTCVSAGETLPKPTWDSWQKKTGLEILDGIGSTELLHIFMSSRKDDIRPGATGKPISGYEAKVVDEDGNEVAPGTTGKLAVRGPTGCRYLADERQKKYVQNGWNLTGDAYQMDEDGYFWFQARTDDMIISSGYNIAGPEVETALMAHQAVLECAVVGVPDAQRGSLVKAFVVLQQGILGDVKLVKELQEFVKNSIAPYKYPRALDFVDSLPKTETGKIQRFKLREG</sequence>
<feature type="domain" description="AMP-binding enzyme C-terminal" evidence="6">
    <location>
        <begin position="438"/>
        <end position="516"/>
    </location>
</feature>
<dbReference type="PANTHER" id="PTHR43352">
    <property type="entry name" value="ACETYL-COA SYNTHETASE"/>
    <property type="match status" value="1"/>
</dbReference>
<dbReference type="SUPFAM" id="SSF56801">
    <property type="entry name" value="Acetyl-CoA synthetase-like"/>
    <property type="match status" value="1"/>
</dbReference>
<dbReference type="FunFam" id="3.30.300.30:FF:000005">
    <property type="entry name" value="Acyl-coenzyme A synthetase ACSM5, mitochondrial"/>
    <property type="match status" value="1"/>
</dbReference>
<dbReference type="GO" id="GO:0044550">
    <property type="term" value="P:secondary metabolite biosynthetic process"/>
    <property type="evidence" value="ECO:0007669"/>
    <property type="project" value="TreeGrafter"/>
</dbReference>
<dbReference type="Pfam" id="PF13193">
    <property type="entry name" value="AMP-binding_C"/>
    <property type="match status" value="1"/>
</dbReference>
<accession>A0A381N0Q8</accession>
<dbReference type="InterPro" id="IPR042099">
    <property type="entry name" value="ANL_N_sf"/>
</dbReference>
<evidence type="ECO:0000256" key="3">
    <source>
        <dbReference type="ARBA" id="ARBA00022741"/>
    </source>
</evidence>
<dbReference type="PANTHER" id="PTHR43352:SF1">
    <property type="entry name" value="ANTHRANILATE--COA LIGASE"/>
    <property type="match status" value="1"/>
</dbReference>
<dbReference type="GO" id="GO:0016405">
    <property type="term" value="F:CoA-ligase activity"/>
    <property type="evidence" value="ECO:0007669"/>
    <property type="project" value="InterPro"/>
</dbReference>
<protein>
    <recommendedName>
        <fullName evidence="8">AMP-dependent synthetase/ligase domain-containing protein</fullName>
    </recommendedName>
</protein>
<keyword evidence="3" id="KW-0547">Nucleotide-binding</keyword>
<evidence type="ECO:0000256" key="1">
    <source>
        <dbReference type="ARBA" id="ARBA00006432"/>
    </source>
</evidence>
<keyword evidence="4" id="KW-0067">ATP-binding</keyword>
<dbReference type="Gene3D" id="3.40.50.12780">
    <property type="entry name" value="N-terminal domain of ligase-like"/>
    <property type="match status" value="1"/>
</dbReference>
<comment type="similarity">
    <text evidence="1">Belongs to the ATP-dependent AMP-binding enzyme family.</text>
</comment>
<evidence type="ECO:0000313" key="7">
    <source>
        <dbReference type="EMBL" id="SUZ48127.1"/>
    </source>
</evidence>
<evidence type="ECO:0000256" key="2">
    <source>
        <dbReference type="ARBA" id="ARBA00022598"/>
    </source>
</evidence>
<gene>
    <name evidence="7" type="ORF">METZ01_LOCUS981</name>
</gene>
<dbReference type="InterPro" id="IPR025110">
    <property type="entry name" value="AMP-bd_C"/>
</dbReference>
<proteinExistence type="inferred from homology"/>
<dbReference type="InterPro" id="IPR000873">
    <property type="entry name" value="AMP-dep_synth/lig_dom"/>
</dbReference>
<dbReference type="GO" id="GO:0005524">
    <property type="term" value="F:ATP binding"/>
    <property type="evidence" value="ECO:0007669"/>
    <property type="project" value="UniProtKB-KW"/>
</dbReference>
<evidence type="ECO:0000259" key="5">
    <source>
        <dbReference type="Pfam" id="PF00501"/>
    </source>
</evidence>
<dbReference type="EMBL" id="UINC01000053">
    <property type="protein sequence ID" value="SUZ48127.1"/>
    <property type="molecule type" value="Genomic_DNA"/>
</dbReference>
<dbReference type="PROSITE" id="PS00455">
    <property type="entry name" value="AMP_BINDING"/>
    <property type="match status" value="1"/>
</dbReference>
<dbReference type="GO" id="GO:0016878">
    <property type="term" value="F:acid-thiol ligase activity"/>
    <property type="evidence" value="ECO:0007669"/>
    <property type="project" value="UniProtKB-ARBA"/>
</dbReference>
<name>A0A381N0Q8_9ZZZZ</name>
<feature type="domain" description="AMP-dependent synthetase/ligase" evidence="5">
    <location>
        <begin position="42"/>
        <end position="384"/>
    </location>
</feature>
<evidence type="ECO:0000256" key="4">
    <source>
        <dbReference type="ARBA" id="ARBA00022840"/>
    </source>
</evidence>
<keyword evidence="2" id="KW-0436">Ligase</keyword>
<evidence type="ECO:0000259" key="6">
    <source>
        <dbReference type="Pfam" id="PF13193"/>
    </source>
</evidence>
<dbReference type="InterPro" id="IPR011957">
    <property type="entry name" value="Benz_CoA_lig"/>
</dbReference>
<organism evidence="7">
    <name type="scientific">marine metagenome</name>
    <dbReference type="NCBI Taxonomy" id="408172"/>
    <lineage>
        <taxon>unclassified sequences</taxon>
        <taxon>metagenomes</taxon>
        <taxon>ecological metagenomes</taxon>
    </lineage>
</organism>
<dbReference type="NCBIfam" id="TIGR02262">
    <property type="entry name" value="benz_CoA_lig"/>
    <property type="match status" value="1"/>
</dbReference>
<dbReference type="AlphaFoldDB" id="A0A381N0Q8"/>
<dbReference type="InterPro" id="IPR045851">
    <property type="entry name" value="AMP-bd_C_sf"/>
</dbReference>
<dbReference type="Pfam" id="PF00501">
    <property type="entry name" value="AMP-binding"/>
    <property type="match status" value="1"/>
</dbReference>
<dbReference type="Gene3D" id="3.30.300.30">
    <property type="match status" value="1"/>
</dbReference>
<dbReference type="InterPro" id="IPR020845">
    <property type="entry name" value="AMP-binding_CS"/>
</dbReference>